<evidence type="ECO:0000313" key="2">
    <source>
        <dbReference type="EnsemblMetazoa" id="G31621.2:cds"/>
    </source>
</evidence>
<evidence type="ECO:0000256" key="1">
    <source>
        <dbReference type="ARBA" id="ARBA00007176"/>
    </source>
</evidence>
<dbReference type="PANTHER" id="PTHR18444">
    <property type="entry name" value="UPF0538 FAMILY MEMBER"/>
    <property type="match status" value="1"/>
</dbReference>
<dbReference type="OMA" id="YRNVKNH"/>
<organism evidence="2 3">
    <name type="scientific">Magallana gigas</name>
    <name type="common">Pacific oyster</name>
    <name type="synonym">Crassostrea gigas</name>
    <dbReference type="NCBI Taxonomy" id="29159"/>
    <lineage>
        <taxon>Eukaryota</taxon>
        <taxon>Metazoa</taxon>
        <taxon>Spiralia</taxon>
        <taxon>Lophotrochozoa</taxon>
        <taxon>Mollusca</taxon>
        <taxon>Bivalvia</taxon>
        <taxon>Autobranchia</taxon>
        <taxon>Pteriomorphia</taxon>
        <taxon>Ostreida</taxon>
        <taxon>Ostreoidea</taxon>
        <taxon>Ostreidae</taxon>
        <taxon>Magallana</taxon>
    </lineage>
</organism>
<dbReference type="PANTHER" id="PTHR18444:SF9">
    <property type="entry name" value="UPF0538 PROTEIN C2ORF76"/>
    <property type="match status" value="1"/>
</dbReference>
<name>A0A8W8M8Z3_MAGGI</name>
<sequence>MSEKRLKLRSLERLPLMATVTIRLIRSFEHRNLKHVVYHDVDLTQSVADFKDFVRKDISTRPGLPPPFKTYSFDTLKISHQAYGYKSNNPVMNLEDDEKLILNMLKEERSLKQNGVDNETEISFFKMEDYLEYKKNPRHAW</sequence>
<reference evidence="2" key="1">
    <citation type="submission" date="2022-08" db="UniProtKB">
        <authorList>
            <consortium name="EnsemblMetazoa"/>
        </authorList>
    </citation>
    <scope>IDENTIFICATION</scope>
    <source>
        <strain evidence="2">05x7-T-G4-1.051#20</strain>
    </source>
</reference>
<accession>A0A8W8M8Z3</accession>
<dbReference type="Proteomes" id="UP000005408">
    <property type="component" value="Unassembled WGS sequence"/>
</dbReference>
<protein>
    <submittedName>
        <fullName evidence="2">Uncharacterized protein</fullName>
    </submittedName>
</protein>
<dbReference type="EnsemblMetazoa" id="G31621.2">
    <property type="protein sequence ID" value="G31621.2:cds"/>
    <property type="gene ID" value="G31621"/>
</dbReference>
<dbReference type="InterPro" id="IPR018794">
    <property type="entry name" value="UPF0538"/>
</dbReference>
<comment type="similarity">
    <text evidence="1">Belongs to the UPF0538 family.</text>
</comment>
<dbReference type="Pfam" id="PF10209">
    <property type="entry name" value="DUF2340"/>
    <property type="match status" value="1"/>
</dbReference>
<keyword evidence="3" id="KW-1185">Reference proteome</keyword>
<dbReference type="AlphaFoldDB" id="A0A8W8M8Z3"/>
<dbReference type="OrthoDB" id="937at2759"/>
<proteinExistence type="inferred from homology"/>
<evidence type="ECO:0000313" key="3">
    <source>
        <dbReference type="Proteomes" id="UP000005408"/>
    </source>
</evidence>